<dbReference type="Pfam" id="PF01850">
    <property type="entry name" value="PIN"/>
    <property type="match status" value="1"/>
</dbReference>
<gene>
    <name evidence="9" type="ORF">H6G74_05585</name>
</gene>
<dbReference type="Gene3D" id="3.40.50.1010">
    <property type="entry name" value="5'-nuclease"/>
    <property type="match status" value="1"/>
</dbReference>
<keyword evidence="3" id="KW-0540">Nuclease</keyword>
<dbReference type="Proteomes" id="UP000603457">
    <property type="component" value="Unassembled WGS sequence"/>
</dbReference>
<feature type="domain" description="PIN" evidence="8">
    <location>
        <begin position="3"/>
        <end position="125"/>
    </location>
</feature>
<organism evidence="9 10">
    <name type="scientific">Nostoc spongiaeforme FACHB-130</name>
    <dbReference type="NCBI Taxonomy" id="1357510"/>
    <lineage>
        <taxon>Bacteria</taxon>
        <taxon>Bacillati</taxon>
        <taxon>Cyanobacteriota</taxon>
        <taxon>Cyanophyceae</taxon>
        <taxon>Nostocales</taxon>
        <taxon>Nostocaceae</taxon>
        <taxon>Nostoc</taxon>
    </lineage>
</organism>
<evidence type="ECO:0000256" key="7">
    <source>
        <dbReference type="ARBA" id="ARBA00038093"/>
    </source>
</evidence>
<evidence type="ECO:0000256" key="2">
    <source>
        <dbReference type="ARBA" id="ARBA00022649"/>
    </source>
</evidence>
<dbReference type="InterPro" id="IPR029060">
    <property type="entry name" value="PIN-like_dom_sf"/>
</dbReference>
<proteinExistence type="inferred from homology"/>
<evidence type="ECO:0000256" key="3">
    <source>
        <dbReference type="ARBA" id="ARBA00022722"/>
    </source>
</evidence>
<keyword evidence="2" id="KW-1277">Toxin-antitoxin system</keyword>
<keyword evidence="6" id="KW-0460">Magnesium</keyword>
<dbReference type="PANTHER" id="PTHR33653:SF1">
    <property type="entry name" value="RIBONUCLEASE VAPC2"/>
    <property type="match status" value="1"/>
</dbReference>
<evidence type="ECO:0000256" key="6">
    <source>
        <dbReference type="ARBA" id="ARBA00022842"/>
    </source>
</evidence>
<dbReference type="InterPro" id="IPR002716">
    <property type="entry name" value="PIN_dom"/>
</dbReference>
<name>A0ABR8FU06_9NOSO</name>
<comment type="similarity">
    <text evidence="7">Belongs to the PINc/VapC protein family.</text>
</comment>
<sequence>MGYLLDTNIVSASLKQNAEINLKLQEVSSLKIDILISGITYYEIQRGLLSSNATKKLALFQQFCQDYPILFLDDIRIFQKAAEIHADLKGRGTIIQDADILIAATAIVHNLILVSHDSDLTRVKDLQLENWLTS</sequence>
<dbReference type="EMBL" id="JACJTB010000004">
    <property type="protein sequence ID" value="MBD2593800.1"/>
    <property type="molecule type" value="Genomic_DNA"/>
</dbReference>
<evidence type="ECO:0000256" key="4">
    <source>
        <dbReference type="ARBA" id="ARBA00022723"/>
    </source>
</evidence>
<dbReference type="RefSeq" id="WP_190966733.1">
    <property type="nucleotide sequence ID" value="NZ_JACJTB010000004.1"/>
</dbReference>
<dbReference type="InterPro" id="IPR050556">
    <property type="entry name" value="Type_II_TA_system_RNase"/>
</dbReference>
<evidence type="ECO:0000313" key="9">
    <source>
        <dbReference type="EMBL" id="MBD2593800.1"/>
    </source>
</evidence>
<comment type="cofactor">
    <cofactor evidence="1">
        <name>Mg(2+)</name>
        <dbReference type="ChEBI" id="CHEBI:18420"/>
    </cofactor>
</comment>
<dbReference type="CDD" id="cd18744">
    <property type="entry name" value="PIN_VapC4-5_FitB-like"/>
    <property type="match status" value="1"/>
</dbReference>
<dbReference type="PANTHER" id="PTHR33653">
    <property type="entry name" value="RIBONUCLEASE VAPC2"/>
    <property type="match status" value="1"/>
</dbReference>
<keyword evidence="10" id="KW-1185">Reference proteome</keyword>
<accession>A0ABR8FU06</accession>
<keyword evidence="5" id="KW-0378">Hydrolase</keyword>
<comment type="caution">
    <text evidence="9">The sequence shown here is derived from an EMBL/GenBank/DDBJ whole genome shotgun (WGS) entry which is preliminary data.</text>
</comment>
<evidence type="ECO:0000256" key="1">
    <source>
        <dbReference type="ARBA" id="ARBA00001946"/>
    </source>
</evidence>
<evidence type="ECO:0000259" key="8">
    <source>
        <dbReference type="Pfam" id="PF01850"/>
    </source>
</evidence>
<evidence type="ECO:0000256" key="5">
    <source>
        <dbReference type="ARBA" id="ARBA00022801"/>
    </source>
</evidence>
<keyword evidence="4" id="KW-0479">Metal-binding</keyword>
<reference evidence="9 10" key="1">
    <citation type="journal article" date="2020" name="ISME J.">
        <title>Comparative genomics reveals insights into cyanobacterial evolution and habitat adaptation.</title>
        <authorList>
            <person name="Chen M.Y."/>
            <person name="Teng W.K."/>
            <person name="Zhao L."/>
            <person name="Hu C.X."/>
            <person name="Zhou Y.K."/>
            <person name="Han B.P."/>
            <person name="Song L.R."/>
            <person name="Shu W.S."/>
        </authorList>
    </citation>
    <scope>NUCLEOTIDE SEQUENCE [LARGE SCALE GENOMIC DNA]</scope>
    <source>
        <strain evidence="9 10">FACHB-130</strain>
    </source>
</reference>
<dbReference type="SUPFAM" id="SSF88723">
    <property type="entry name" value="PIN domain-like"/>
    <property type="match status" value="1"/>
</dbReference>
<evidence type="ECO:0000313" key="10">
    <source>
        <dbReference type="Proteomes" id="UP000603457"/>
    </source>
</evidence>
<protein>
    <submittedName>
        <fullName evidence="9">Type II toxin-antitoxin system VapC family toxin</fullName>
    </submittedName>
</protein>